<dbReference type="Pfam" id="PF00439">
    <property type="entry name" value="Bromodomain"/>
    <property type="match status" value="1"/>
</dbReference>
<dbReference type="PRINTS" id="PR00503">
    <property type="entry name" value="BROMODOMAIN"/>
</dbReference>
<dbReference type="Pfam" id="PF17035">
    <property type="entry name" value="BET"/>
    <property type="match status" value="1"/>
</dbReference>
<name>A0A3L6PMT9_PANMI</name>
<feature type="compositionally biased region" description="Polar residues" evidence="3">
    <location>
        <begin position="498"/>
        <end position="510"/>
    </location>
</feature>
<dbReference type="EMBL" id="PQIB02000016">
    <property type="protein sequence ID" value="RLM60660.1"/>
    <property type="molecule type" value="Genomic_DNA"/>
</dbReference>
<evidence type="ECO:0000256" key="3">
    <source>
        <dbReference type="SAM" id="MobiDB-lite"/>
    </source>
</evidence>
<dbReference type="PROSITE" id="PS51525">
    <property type="entry name" value="NET"/>
    <property type="match status" value="1"/>
</dbReference>
<dbReference type="SMART" id="SM00297">
    <property type="entry name" value="BROMO"/>
    <property type="match status" value="1"/>
</dbReference>
<evidence type="ECO:0000313" key="7">
    <source>
        <dbReference type="Proteomes" id="UP000275267"/>
    </source>
</evidence>
<feature type="region of interest" description="Disordered" evidence="3">
    <location>
        <begin position="497"/>
        <end position="527"/>
    </location>
</feature>
<sequence length="710" mass="77670">MMGKTHRFSKGHPLGFVPDYRHGVETVGESKGLGSPARIDSGSSCAPPKRKCTSVNSEEGEGASGFNVRRKVFSLPRMTALDRKDLEMRLRDELVQVRALQNRLFPRGPAVSMNGGTASAPGGGADVHPKKKVEKLKRSNSVQSDRGVPPPVAVAPPVASSANYTASFKQCANLLKSLMAHAWANPFLAPVDVVKLNIPDYFDIVKQPMDLGTIQKKMNAGRYPTPLEFAADVRLTFSNAMNYNPVNNDVHEEDLVDNPVLQPKKRKTSPLVSSPLLQDAPLVEGVVPTGKRIMTSEQKYDLSARLQSYGALIPDHVVEFIRSHADDCDADEDELELDMDALGDDTLFELQKLLDDYDRVNPSKNLTEEDPHEVEVGAVVLEIAISLVNLSRSQYELVNPSVCHEGNELIDEDIDIGENDLPVSTLPPVVFEVETADRNSKHSTSSSSSSDSESSSSDSDSSSSSGSDTDAKALPQNSGLKENVLPVDNLDQEKGLLNTLNLPEQSTDPISVTADGEGENVSEKQVSPEKQIRAALLRSRFADTILKAHEKALDQVTKKDPEKLRRDREELERLQREERARLQAEAKAAEDARKKAEAAAAAEAAAEAKRQRELEREAARKALQEMEKTVDINEGSLFLKDLEMLGSATGEQIPNSVGEMSPTDMPDALGFQLRGNALEKLGLYMKNDEEDEEGDFTDEPVVDVEEGEID</sequence>
<dbReference type="AlphaFoldDB" id="A0A3L6PMT9"/>
<feature type="compositionally biased region" description="Acidic residues" evidence="3">
    <location>
        <begin position="688"/>
        <end position="710"/>
    </location>
</feature>
<dbReference type="InterPro" id="IPR036427">
    <property type="entry name" value="Bromodomain-like_sf"/>
</dbReference>
<dbReference type="InterPro" id="IPR038336">
    <property type="entry name" value="NET_sf"/>
</dbReference>
<evidence type="ECO:0000256" key="1">
    <source>
        <dbReference type="ARBA" id="ARBA00023117"/>
    </source>
</evidence>
<evidence type="ECO:0008006" key="8">
    <source>
        <dbReference type="Google" id="ProtNLM"/>
    </source>
</evidence>
<feature type="region of interest" description="Disordered" evidence="3">
    <location>
        <begin position="583"/>
        <end position="617"/>
    </location>
</feature>
<feature type="region of interest" description="Disordered" evidence="3">
    <location>
        <begin position="687"/>
        <end position="710"/>
    </location>
</feature>
<dbReference type="Gene3D" id="1.20.1270.220">
    <property type="match status" value="1"/>
</dbReference>
<gene>
    <name evidence="6" type="ORF">C2845_PM14G01610</name>
</gene>
<dbReference type="Proteomes" id="UP000275267">
    <property type="component" value="Unassembled WGS sequence"/>
</dbReference>
<dbReference type="PANTHER" id="PTHR46136">
    <property type="entry name" value="TRANSCRIPTION FACTOR GTE8"/>
    <property type="match status" value="1"/>
</dbReference>
<evidence type="ECO:0000313" key="6">
    <source>
        <dbReference type="EMBL" id="RLM60660.1"/>
    </source>
</evidence>
<dbReference type="InterPro" id="IPR052442">
    <property type="entry name" value="Env_Response_Regulator"/>
</dbReference>
<accession>A0A3L6PMT9</accession>
<dbReference type="STRING" id="4540.A0A3L6PMT9"/>
<feature type="domain" description="NET" evidence="5">
    <location>
        <begin position="284"/>
        <end position="365"/>
    </location>
</feature>
<dbReference type="PROSITE" id="PS50014">
    <property type="entry name" value="BROMODOMAIN_2"/>
    <property type="match status" value="1"/>
</dbReference>
<keyword evidence="7" id="KW-1185">Reference proteome</keyword>
<dbReference type="InterPro" id="IPR001487">
    <property type="entry name" value="Bromodomain"/>
</dbReference>
<feature type="compositionally biased region" description="Low complexity" evidence="3">
    <location>
        <begin position="443"/>
        <end position="468"/>
    </location>
</feature>
<evidence type="ECO:0000256" key="2">
    <source>
        <dbReference type="PROSITE-ProRule" id="PRU00035"/>
    </source>
</evidence>
<organism evidence="6 7">
    <name type="scientific">Panicum miliaceum</name>
    <name type="common">Proso millet</name>
    <name type="synonym">Broomcorn millet</name>
    <dbReference type="NCBI Taxonomy" id="4540"/>
    <lineage>
        <taxon>Eukaryota</taxon>
        <taxon>Viridiplantae</taxon>
        <taxon>Streptophyta</taxon>
        <taxon>Embryophyta</taxon>
        <taxon>Tracheophyta</taxon>
        <taxon>Spermatophyta</taxon>
        <taxon>Magnoliopsida</taxon>
        <taxon>Liliopsida</taxon>
        <taxon>Poales</taxon>
        <taxon>Poaceae</taxon>
        <taxon>PACMAD clade</taxon>
        <taxon>Panicoideae</taxon>
        <taxon>Panicodae</taxon>
        <taxon>Paniceae</taxon>
        <taxon>Panicinae</taxon>
        <taxon>Panicum</taxon>
        <taxon>Panicum sect. Panicum</taxon>
    </lineage>
</organism>
<dbReference type="SUPFAM" id="SSF47370">
    <property type="entry name" value="Bromodomain"/>
    <property type="match status" value="1"/>
</dbReference>
<dbReference type="OrthoDB" id="21449at2759"/>
<keyword evidence="1 2" id="KW-0103">Bromodomain</keyword>
<feature type="compositionally biased region" description="Basic and acidic residues" evidence="3">
    <location>
        <begin position="606"/>
        <end position="617"/>
    </location>
</feature>
<protein>
    <recommendedName>
        <fullName evidence="8">Transcription factor GTE8-like</fullName>
    </recommendedName>
</protein>
<dbReference type="PANTHER" id="PTHR46136:SF33">
    <property type="entry name" value="TRANSCRIPTION FACTOR GTE10"/>
    <property type="match status" value="1"/>
</dbReference>
<feature type="region of interest" description="Disordered" evidence="3">
    <location>
        <begin position="29"/>
        <end position="63"/>
    </location>
</feature>
<feature type="domain" description="Bromo" evidence="4">
    <location>
        <begin position="179"/>
        <end position="251"/>
    </location>
</feature>
<feature type="region of interest" description="Disordered" evidence="3">
    <location>
        <begin position="435"/>
        <end position="484"/>
    </location>
</feature>
<feature type="compositionally biased region" description="Basic and acidic residues" evidence="3">
    <location>
        <begin position="583"/>
        <end position="597"/>
    </location>
</feature>
<reference evidence="7" key="1">
    <citation type="journal article" date="2019" name="Nat. Commun.">
        <title>The genome of broomcorn millet.</title>
        <authorList>
            <person name="Zou C."/>
            <person name="Miki D."/>
            <person name="Li D."/>
            <person name="Tang Q."/>
            <person name="Xiao L."/>
            <person name="Rajput S."/>
            <person name="Deng P."/>
            <person name="Jia W."/>
            <person name="Huang R."/>
            <person name="Zhang M."/>
            <person name="Sun Y."/>
            <person name="Hu J."/>
            <person name="Fu X."/>
            <person name="Schnable P.S."/>
            <person name="Li F."/>
            <person name="Zhang H."/>
            <person name="Feng B."/>
            <person name="Zhu X."/>
            <person name="Liu R."/>
            <person name="Schnable J.C."/>
            <person name="Zhu J.-K."/>
            <person name="Zhang H."/>
        </authorList>
    </citation>
    <scope>NUCLEOTIDE SEQUENCE [LARGE SCALE GENOMIC DNA]</scope>
</reference>
<proteinExistence type="predicted"/>
<comment type="caution">
    <text evidence="6">The sequence shown here is derived from an EMBL/GenBank/DDBJ whole genome shotgun (WGS) entry which is preliminary data.</text>
</comment>
<dbReference type="Gene3D" id="1.20.920.10">
    <property type="entry name" value="Bromodomain-like"/>
    <property type="match status" value="1"/>
</dbReference>
<dbReference type="InterPro" id="IPR027353">
    <property type="entry name" value="NET_dom"/>
</dbReference>
<evidence type="ECO:0000259" key="4">
    <source>
        <dbReference type="PROSITE" id="PS50014"/>
    </source>
</evidence>
<evidence type="ECO:0000259" key="5">
    <source>
        <dbReference type="PROSITE" id="PS51525"/>
    </source>
</evidence>
<feature type="region of interest" description="Disordered" evidence="3">
    <location>
        <begin position="108"/>
        <end position="151"/>
    </location>
</feature>